<evidence type="ECO:0000256" key="2">
    <source>
        <dbReference type="SAM" id="MobiDB-lite"/>
    </source>
</evidence>
<keyword evidence="1" id="KW-0597">Phosphoprotein</keyword>
<dbReference type="RefSeq" id="WP_147133424.1">
    <property type="nucleotide sequence ID" value="NZ_VLLL01000005.1"/>
</dbReference>
<dbReference type="InterPro" id="IPR008984">
    <property type="entry name" value="SMAD_FHA_dom_sf"/>
</dbReference>
<organism evidence="4 5">
    <name type="scientific">Stackebrandtia albiflava</name>
    <dbReference type="NCBI Taxonomy" id="406432"/>
    <lineage>
        <taxon>Bacteria</taxon>
        <taxon>Bacillati</taxon>
        <taxon>Actinomycetota</taxon>
        <taxon>Actinomycetes</taxon>
        <taxon>Glycomycetales</taxon>
        <taxon>Glycomycetaceae</taxon>
        <taxon>Stackebrandtia</taxon>
    </lineage>
</organism>
<dbReference type="InterPro" id="IPR050923">
    <property type="entry name" value="Cell_Proc_Reg/RNA_Proc"/>
</dbReference>
<evidence type="ECO:0000313" key="5">
    <source>
        <dbReference type="Proteomes" id="UP000321617"/>
    </source>
</evidence>
<evidence type="ECO:0000313" key="4">
    <source>
        <dbReference type="EMBL" id="TWJ15169.1"/>
    </source>
</evidence>
<feature type="compositionally biased region" description="Low complexity" evidence="2">
    <location>
        <begin position="74"/>
        <end position="86"/>
    </location>
</feature>
<dbReference type="Proteomes" id="UP000321617">
    <property type="component" value="Unassembled WGS sequence"/>
</dbReference>
<keyword evidence="5" id="KW-1185">Reference proteome</keyword>
<sequence>MNRCPNDHPAPPGLDYCEECGARITTGDSPAPPPTPPPPPPTWTCRTSDCDTTQPHSRFCEACGEPNPHHPDFADTGDTPPDTTAPPDDDTPTAETAHHAKPPTEPVTPRRWTLHATADNDYFRRVIAGNGPDSGGITFPALYPDRQFDLTKEHNFIGRRSRSRGIEPDVDLSGAPEDPGISHAHAVIVATGDTPAIVDLGSANGTYVNGAADPVPANTPVPLTENDTVHIGAWTRLTLRAA</sequence>
<feature type="region of interest" description="Disordered" evidence="2">
    <location>
        <begin position="1"/>
        <end position="112"/>
    </location>
</feature>
<comment type="caution">
    <text evidence="4">The sequence shown here is derived from an EMBL/GenBank/DDBJ whole genome shotgun (WGS) entry which is preliminary data.</text>
</comment>
<reference evidence="4 5" key="1">
    <citation type="journal article" date="2013" name="Stand. Genomic Sci.">
        <title>Genomic Encyclopedia of Type Strains, Phase I: The one thousand microbial genomes (KMG-I) project.</title>
        <authorList>
            <person name="Kyrpides N.C."/>
            <person name="Woyke T."/>
            <person name="Eisen J.A."/>
            <person name="Garrity G."/>
            <person name="Lilburn T.G."/>
            <person name="Beck B.J."/>
            <person name="Whitman W.B."/>
            <person name="Hugenholtz P."/>
            <person name="Klenk H.P."/>
        </authorList>
    </citation>
    <scope>NUCLEOTIDE SEQUENCE [LARGE SCALE GENOMIC DNA]</scope>
    <source>
        <strain evidence="4 5">DSM 45044</strain>
    </source>
</reference>
<dbReference type="EMBL" id="VLLL01000005">
    <property type="protein sequence ID" value="TWJ15169.1"/>
    <property type="molecule type" value="Genomic_DNA"/>
</dbReference>
<dbReference type="OrthoDB" id="5111283at2"/>
<evidence type="ECO:0000256" key="1">
    <source>
        <dbReference type="ARBA" id="ARBA00022553"/>
    </source>
</evidence>
<dbReference type="CDD" id="cd00060">
    <property type="entry name" value="FHA"/>
    <property type="match status" value="1"/>
</dbReference>
<dbReference type="AlphaFoldDB" id="A0A562VB99"/>
<feature type="compositionally biased region" description="Polar residues" evidence="2">
    <location>
        <begin position="44"/>
        <end position="56"/>
    </location>
</feature>
<dbReference type="PROSITE" id="PS50006">
    <property type="entry name" value="FHA_DOMAIN"/>
    <property type="match status" value="1"/>
</dbReference>
<evidence type="ECO:0000259" key="3">
    <source>
        <dbReference type="PROSITE" id="PS50006"/>
    </source>
</evidence>
<feature type="domain" description="FHA" evidence="3">
    <location>
        <begin position="155"/>
        <end position="213"/>
    </location>
</feature>
<proteinExistence type="predicted"/>
<feature type="compositionally biased region" description="Pro residues" evidence="2">
    <location>
        <begin position="30"/>
        <end position="42"/>
    </location>
</feature>
<protein>
    <submittedName>
        <fullName evidence="4">FHA domain-containing protein</fullName>
    </submittedName>
</protein>
<dbReference type="SMART" id="SM00240">
    <property type="entry name" value="FHA"/>
    <property type="match status" value="1"/>
</dbReference>
<dbReference type="SUPFAM" id="SSF49879">
    <property type="entry name" value="SMAD/FHA domain"/>
    <property type="match status" value="1"/>
</dbReference>
<dbReference type="Gene3D" id="2.60.200.20">
    <property type="match status" value="1"/>
</dbReference>
<accession>A0A562VB99</accession>
<gene>
    <name evidence="4" type="ORF">LX16_0869</name>
</gene>
<dbReference type="PANTHER" id="PTHR23308">
    <property type="entry name" value="NUCLEAR INHIBITOR OF PROTEIN PHOSPHATASE-1"/>
    <property type="match status" value="1"/>
</dbReference>
<dbReference type="Pfam" id="PF00498">
    <property type="entry name" value="FHA"/>
    <property type="match status" value="1"/>
</dbReference>
<dbReference type="InterPro" id="IPR000253">
    <property type="entry name" value="FHA_dom"/>
</dbReference>
<name>A0A562VB99_9ACTN</name>